<dbReference type="SUPFAM" id="SSF47473">
    <property type="entry name" value="EF-hand"/>
    <property type="match status" value="1"/>
</dbReference>
<dbReference type="Proteomes" id="UP000823872">
    <property type="component" value="Chromosome E3"/>
</dbReference>
<keyword evidence="20" id="KW-1185">Reference proteome</keyword>
<feature type="compositionally biased region" description="Basic and acidic residues" evidence="17">
    <location>
        <begin position="10"/>
        <end position="23"/>
    </location>
</feature>
<dbReference type="InterPro" id="IPR002048">
    <property type="entry name" value="EF_hand_dom"/>
</dbReference>
<dbReference type="PANTHER" id="PTHR46002">
    <property type="entry name" value="EG:114D9.1 PROTEIN-RELATED"/>
    <property type="match status" value="1"/>
</dbReference>
<name>A0ABI7ZI32_FELCA</name>
<dbReference type="SMART" id="SM00054">
    <property type="entry name" value="EFh"/>
    <property type="match status" value="3"/>
</dbReference>
<evidence type="ECO:0000256" key="14">
    <source>
        <dbReference type="ARBA" id="ARBA00023242"/>
    </source>
</evidence>
<comment type="similarity">
    <text evidence="16">Belongs to the calcineurin regulatory subunit family. CHP subfamily.</text>
</comment>
<accession>A0ABI7ZI32</accession>
<evidence type="ECO:0000313" key="19">
    <source>
        <dbReference type="Ensembl" id="ENSFCTP00005046106.1"/>
    </source>
</evidence>
<dbReference type="CDD" id="cd00051">
    <property type="entry name" value="EFh"/>
    <property type="match status" value="1"/>
</dbReference>
<organism evidence="19 20">
    <name type="scientific">Felis catus</name>
    <name type="common">Cat</name>
    <name type="synonym">Felis silvestris catus</name>
    <dbReference type="NCBI Taxonomy" id="9685"/>
    <lineage>
        <taxon>Eukaryota</taxon>
        <taxon>Metazoa</taxon>
        <taxon>Chordata</taxon>
        <taxon>Craniata</taxon>
        <taxon>Vertebrata</taxon>
        <taxon>Euteleostomi</taxon>
        <taxon>Mammalia</taxon>
        <taxon>Eutheria</taxon>
        <taxon>Laurasiatheria</taxon>
        <taxon>Carnivora</taxon>
        <taxon>Feliformia</taxon>
        <taxon>Felidae</taxon>
        <taxon>Felinae</taxon>
        <taxon>Felis</taxon>
    </lineage>
</organism>
<keyword evidence="15" id="KW-0449">Lipoprotein</keyword>
<evidence type="ECO:0000256" key="9">
    <source>
        <dbReference type="ARBA" id="ARBA00022723"/>
    </source>
</evidence>
<evidence type="ECO:0000256" key="12">
    <source>
        <dbReference type="ARBA" id="ARBA00022927"/>
    </source>
</evidence>
<sequence length="334" mass="35880">MGSLGSHAARIPDADSIRRETGCERGAGLRPGDAGGPEGARDRRRGLPGSRSGARPDPGLGGQVSSSPAGVCVWGGGGGGEGNRREAAGVGSSGLRRERGDTAPGVVTPPAARPRGPGTPASVPSGESRFPAHGPGPPGEGPAAGPERPRPRHPSAFRPAVSQASLLRLYHRFRALDRNKKGYLSRMDLQQIGALAVNPLGERIIDSFFPDGNLRLDFPGFVRVLAHFRPIDDEDPGIRDPKEPEPLNSRMNKLRFAFQLYDLDRDGKISRHEMLQVLRLMVGVQVTEEQLESIADRTVQEADEDGDGAVSFLEFTKSLEKMDIEQKMSIRILK</sequence>
<dbReference type="Pfam" id="PF13499">
    <property type="entry name" value="EF-hand_7"/>
    <property type="match status" value="1"/>
</dbReference>
<keyword evidence="5" id="KW-1003">Cell membrane</keyword>
<evidence type="ECO:0000313" key="20">
    <source>
        <dbReference type="Proteomes" id="UP000823872"/>
    </source>
</evidence>
<feature type="domain" description="EF-hand" evidence="18">
    <location>
        <begin position="164"/>
        <end position="199"/>
    </location>
</feature>
<feature type="region of interest" description="Disordered" evidence="17">
    <location>
        <begin position="1"/>
        <end position="159"/>
    </location>
</feature>
<evidence type="ECO:0000256" key="2">
    <source>
        <dbReference type="ARBA" id="ARBA00004236"/>
    </source>
</evidence>
<feature type="domain" description="EF-hand" evidence="18">
    <location>
        <begin position="249"/>
        <end position="284"/>
    </location>
</feature>
<dbReference type="InterPro" id="IPR011992">
    <property type="entry name" value="EF-hand-dom_pair"/>
</dbReference>
<evidence type="ECO:0000256" key="6">
    <source>
        <dbReference type="ARBA" id="ARBA00022490"/>
    </source>
</evidence>
<dbReference type="GeneTree" id="ENSGT00940000161957"/>
<feature type="compositionally biased region" description="Low complexity" evidence="17">
    <location>
        <begin position="106"/>
        <end position="120"/>
    </location>
</feature>
<dbReference type="InterPro" id="IPR051875">
    <property type="entry name" value="Calcineurin_B_homologous"/>
</dbReference>
<keyword evidence="7" id="KW-0597">Phosphoprotein</keyword>
<evidence type="ECO:0000256" key="7">
    <source>
        <dbReference type="ARBA" id="ARBA00022553"/>
    </source>
</evidence>
<dbReference type="Ensembl" id="ENSFCTT00005063284.1">
    <property type="protein sequence ID" value="ENSFCTP00005046106.1"/>
    <property type="gene ID" value="ENSFCTG00005022114.1"/>
</dbReference>
<evidence type="ECO:0000259" key="18">
    <source>
        <dbReference type="PROSITE" id="PS50222"/>
    </source>
</evidence>
<evidence type="ECO:0000256" key="11">
    <source>
        <dbReference type="ARBA" id="ARBA00022837"/>
    </source>
</evidence>
<reference evidence="19" key="3">
    <citation type="submission" date="2025-09" db="UniProtKB">
        <authorList>
            <consortium name="Ensembl"/>
        </authorList>
    </citation>
    <scope>IDENTIFICATION</scope>
    <source>
        <strain evidence="19">breed Abyssinian</strain>
    </source>
</reference>
<comment type="subcellular location">
    <subcellularLocation>
        <location evidence="2">Cell membrane</location>
    </subcellularLocation>
    <subcellularLocation>
        <location evidence="3">Cytoplasm</location>
    </subcellularLocation>
    <subcellularLocation>
        <location evidence="1">Nucleus</location>
    </subcellularLocation>
</comment>
<reference evidence="19" key="2">
    <citation type="submission" date="2025-08" db="UniProtKB">
        <authorList>
            <consortium name="Ensembl"/>
        </authorList>
    </citation>
    <scope>IDENTIFICATION</scope>
    <source>
        <strain evidence="19">breed Abyssinian</strain>
    </source>
</reference>
<feature type="domain" description="EF-hand" evidence="18">
    <location>
        <begin position="290"/>
        <end position="325"/>
    </location>
</feature>
<keyword evidence="9" id="KW-0479">Metal-binding</keyword>
<dbReference type="Pfam" id="PF13202">
    <property type="entry name" value="EF-hand_5"/>
    <property type="match status" value="1"/>
</dbReference>
<evidence type="ECO:0000256" key="4">
    <source>
        <dbReference type="ARBA" id="ARBA00022448"/>
    </source>
</evidence>
<evidence type="ECO:0000256" key="16">
    <source>
        <dbReference type="ARBA" id="ARBA00038164"/>
    </source>
</evidence>
<dbReference type="Gene3D" id="1.10.238.10">
    <property type="entry name" value="EF-hand"/>
    <property type="match status" value="1"/>
</dbReference>
<evidence type="ECO:0000256" key="13">
    <source>
        <dbReference type="ARBA" id="ARBA00023136"/>
    </source>
</evidence>
<dbReference type="PROSITE" id="PS50222">
    <property type="entry name" value="EF_HAND_2"/>
    <property type="match status" value="3"/>
</dbReference>
<keyword evidence="14" id="KW-0539">Nucleus</keyword>
<keyword evidence="10" id="KW-0677">Repeat</keyword>
<evidence type="ECO:0000256" key="3">
    <source>
        <dbReference type="ARBA" id="ARBA00004496"/>
    </source>
</evidence>
<gene>
    <name evidence="19" type="primary">CHP2</name>
</gene>
<evidence type="ECO:0000256" key="15">
    <source>
        <dbReference type="ARBA" id="ARBA00023288"/>
    </source>
</evidence>
<evidence type="ECO:0000256" key="17">
    <source>
        <dbReference type="SAM" id="MobiDB-lite"/>
    </source>
</evidence>
<keyword evidence="4" id="KW-0813">Transport</keyword>
<keyword evidence="11" id="KW-0106">Calcium</keyword>
<evidence type="ECO:0000256" key="1">
    <source>
        <dbReference type="ARBA" id="ARBA00004123"/>
    </source>
</evidence>
<dbReference type="PROSITE" id="PS00018">
    <property type="entry name" value="EF_HAND_1"/>
    <property type="match status" value="2"/>
</dbReference>
<keyword evidence="8" id="KW-0519">Myristate</keyword>
<keyword evidence="12" id="KW-0653">Protein transport</keyword>
<keyword evidence="13" id="KW-0472">Membrane</keyword>
<evidence type="ECO:0000256" key="5">
    <source>
        <dbReference type="ARBA" id="ARBA00022475"/>
    </source>
</evidence>
<reference evidence="19 20" key="1">
    <citation type="submission" date="2021-02" db="EMBL/GenBank/DDBJ databases">
        <title>Safari Cat Assemblies.</title>
        <authorList>
            <person name="Bredemeyer K.R."/>
            <person name="Murphy W.J."/>
        </authorList>
    </citation>
    <scope>NUCLEOTIDE SEQUENCE [LARGE SCALE GENOMIC DNA]</scope>
</reference>
<evidence type="ECO:0000256" key="8">
    <source>
        <dbReference type="ARBA" id="ARBA00022707"/>
    </source>
</evidence>
<proteinExistence type="inferred from homology"/>
<protein>
    <submittedName>
        <fullName evidence="19">Calcineurin like EF-hand protein 2</fullName>
    </submittedName>
</protein>
<dbReference type="InterPro" id="IPR018247">
    <property type="entry name" value="EF_Hand_1_Ca_BS"/>
</dbReference>
<evidence type="ECO:0000256" key="10">
    <source>
        <dbReference type="ARBA" id="ARBA00022737"/>
    </source>
</evidence>
<keyword evidence="6" id="KW-0963">Cytoplasm</keyword>